<sequence>MGIESLIMQEEIDRKELLDDTQKIRTFYRDMKETEIQNLSELFDNIQLRFIQDNPELDFNFITFLKTYSDYAKSYIRKD</sequence>
<accession>A0A8S5U5U0</accession>
<name>A0A8S5U5U0_9CAUD</name>
<organism evidence="1">
    <name type="scientific">Siphoviridae sp. cteLh2</name>
    <dbReference type="NCBI Taxonomy" id="2825590"/>
    <lineage>
        <taxon>Viruses</taxon>
        <taxon>Duplodnaviria</taxon>
        <taxon>Heunggongvirae</taxon>
        <taxon>Uroviricota</taxon>
        <taxon>Caudoviricetes</taxon>
    </lineage>
</organism>
<protein>
    <submittedName>
        <fullName evidence="1">Uncharacterized protein</fullName>
    </submittedName>
</protein>
<proteinExistence type="predicted"/>
<dbReference type="EMBL" id="BK016017">
    <property type="protein sequence ID" value="DAF89840.1"/>
    <property type="molecule type" value="Genomic_DNA"/>
</dbReference>
<reference evidence="1" key="1">
    <citation type="journal article" date="2021" name="Proc. Natl. Acad. Sci. U.S.A.">
        <title>A Catalog of Tens of Thousands of Viruses from Human Metagenomes Reveals Hidden Associations with Chronic Diseases.</title>
        <authorList>
            <person name="Tisza M.J."/>
            <person name="Buck C.B."/>
        </authorList>
    </citation>
    <scope>NUCLEOTIDE SEQUENCE</scope>
    <source>
        <strain evidence="1">CteLh2</strain>
    </source>
</reference>
<evidence type="ECO:0000313" key="1">
    <source>
        <dbReference type="EMBL" id="DAF89840.1"/>
    </source>
</evidence>